<feature type="domain" description="Glycosyltransferase subfamily 4-like N-terminal" evidence="4">
    <location>
        <begin position="33"/>
        <end position="199"/>
    </location>
</feature>
<dbReference type="EMBL" id="QMEB01000166">
    <property type="protein sequence ID" value="NMG21472.1"/>
    <property type="molecule type" value="Genomic_DNA"/>
</dbReference>
<dbReference type="CDD" id="cd03801">
    <property type="entry name" value="GT4_PimA-like"/>
    <property type="match status" value="1"/>
</dbReference>
<evidence type="ECO:0000313" key="5">
    <source>
        <dbReference type="EMBL" id="NMG21472.1"/>
    </source>
</evidence>
<evidence type="ECO:0000256" key="2">
    <source>
        <dbReference type="SAM" id="Phobius"/>
    </source>
</evidence>
<evidence type="ECO:0000259" key="3">
    <source>
        <dbReference type="Pfam" id="PF00534"/>
    </source>
</evidence>
<organism evidence="5 6">
    <name type="scientific">Brasilonema bromeliae SPC951</name>
    <dbReference type="NCBI Taxonomy" id="385972"/>
    <lineage>
        <taxon>Bacteria</taxon>
        <taxon>Bacillati</taxon>
        <taxon>Cyanobacteriota</taxon>
        <taxon>Cyanophyceae</taxon>
        <taxon>Nostocales</taxon>
        <taxon>Scytonemataceae</taxon>
        <taxon>Brasilonema</taxon>
        <taxon>Bromeliae group (in: Brasilonema)</taxon>
    </lineage>
</organism>
<dbReference type="Pfam" id="PF00534">
    <property type="entry name" value="Glycos_transf_1"/>
    <property type="match status" value="1"/>
</dbReference>
<dbReference type="Pfam" id="PF13439">
    <property type="entry name" value="Glyco_transf_4"/>
    <property type="match status" value="1"/>
</dbReference>
<keyword evidence="2" id="KW-0812">Transmembrane</keyword>
<accession>A0ABX1PCH1</accession>
<evidence type="ECO:0000256" key="1">
    <source>
        <dbReference type="ARBA" id="ARBA00022679"/>
    </source>
</evidence>
<keyword evidence="2" id="KW-1133">Transmembrane helix</keyword>
<name>A0ABX1PCH1_9CYAN</name>
<protein>
    <submittedName>
        <fullName evidence="5">Glycosyl transferase family 1</fullName>
    </submittedName>
</protein>
<dbReference type="PANTHER" id="PTHR46401">
    <property type="entry name" value="GLYCOSYLTRANSFERASE WBBK-RELATED"/>
    <property type="match status" value="1"/>
</dbReference>
<proteinExistence type="predicted"/>
<feature type="domain" description="Glycosyl transferase family 1" evidence="3">
    <location>
        <begin position="219"/>
        <end position="389"/>
    </location>
</feature>
<reference evidence="5 6" key="1">
    <citation type="submission" date="2018-06" db="EMBL/GenBank/DDBJ databases">
        <title>Comparative genomics of Brasilonema spp. strains.</title>
        <authorList>
            <person name="Alvarenga D.O."/>
            <person name="Fiore M.F."/>
            <person name="Varani A.M."/>
        </authorList>
    </citation>
    <scope>NUCLEOTIDE SEQUENCE [LARGE SCALE GENOMIC DNA]</scope>
    <source>
        <strain evidence="5 6">SPC951</strain>
    </source>
</reference>
<dbReference type="Gene3D" id="3.40.50.2000">
    <property type="entry name" value="Glycogen Phosphorylase B"/>
    <property type="match status" value="2"/>
</dbReference>
<dbReference type="GO" id="GO:0016740">
    <property type="term" value="F:transferase activity"/>
    <property type="evidence" value="ECO:0007669"/>
    <property type="project" value="UniProtKB-KW"/>
</dbReference>
<evidence type="ECO:0000313" key="6">
    <source>
        <dbReference type="Proteomes" id="UP000718564"/>
    </source>
</evidence>
<dbReference type="PANTHER" id="PTHR46401:SF2">
    <property type="entry name" value="GLYCOSYLTRANSFERASE WBBK-RELATED"/>
    <property type="match status" value="1"/>
</dbReference>
<dbReference type="RefSeq" id="WP_169156709.1">
    <property type="nucleotide sequence ID" value="NZ_CAWPJE010000160.1"/>
</dbReference>
<keyword evidence="2" id="KW-0472">Membrane</keyword>
<gene>
    <name evidence="5" type="ORF">DP116_19260</name>
</gene>
<sequence>MENISRIRATIRDKTVSYPDILVISRSFQPKEGGIEEYIYNRCLQDPERVIVLTASCSGHKLFDNAQKFPVYRWPISRHWHSSFVEGMLQPFLNSVCSFVLAVKLYFRYHYRYIEWGHGYHFLSLLLLSYLLPIRFFIYLHGKDILGPSDNPILRSLFECTLKRAQGIVCNSSYTQDYLRTHFQVATPTHVINPAVRVEKFGVSSYQENLDDLRVRVRNGYSIPETAVVILSVGRVLKRKGFDRVIENLTLLLTFGMDVHYILCGQGPYESALRNLARRLRVHKRVHFAGYVSDQELTGYYAASDILAMLTQGDDKTPRVGGFGIVCLEAGYFGKPVIASSLGSVVDTVHHEENGILVNPNSGYEVFHAFKRLCQDQKLREQLGRKGKQLAQRKTLHRSIYIPESRYSCLPT</sequence>
<evidence type="ECO:0000259" key="4">
    <source>
        <dbReference type="Pfam" id="PF13439"/>
    </source>
</evidence>
<dbReference type="SUPFAM" id="SSF53756">
    <property type="entry name" value="UDP-Glycosyltransferase/glycogen phosphorylase"/>
    <property type="match status" value="1"/>
</dbReference>
<dbReference type="InterPro" id="IPR001296">
    <property type="entry name" value="Glyco_trans_1"/>
</dbReference>
<dbReference type="InterPro" id="IPR028098">
    <property type="entry name" value="Glyco_trans_4-like_N"/>
</dbReference>
<comment type="caution">
    <text evidence="5">The sequence shown here is derived from an EMBL/GenBank/DDBJ whole genome shotgun (WGS) entry which is preliminary data.</text>
</comment>
<feature type="transmembrane region" description="Helical" evidence="2">
    <location>
        <begin position="119"/>
        <end position="140"/>
    </location>
</feature>
<dbReference type="Proteomes" id="UP000718564">
    <property type="component" value="Unassembled WGS sequence"/>
</dbReference>
<keyword evidence="6" id="KW-1185">Reference proteome</keyword>
<keyword evidence="1 5" id="KW-0808">Transferase</keyword>